<feature type="signal peptide" evidence="8">
    <location>
        <begin position="1"/>
        <end position="29"/>
    </location>
</feature>
<feature type="domain" description="Peptidase S1" evidence="9">
    <location>
        <begin position="213"/>
        <end position="355"/>
    </location>
</feature>
<evidence type="ECO:0000256" key="4">
    <source>
        <dbReference type="ARBA" id="ARBA00022801"/>
    </source>
</evidence>
<evidence type="ECO:0008006" key="13">
    <source>
        <dbReference type="Google" id="ProtNLM"/>
    </source>
</evidence>
<accession>A0ABQ4J064</accession>
<keyword evidence="4" id="KW-0378">Hydrolase</keyword>
<keyword evidence="6" id="KW-0865">Zymogen</keyword>
<dbReference type="PIRSF" id="PIRSF001134">
    <property type="entry name" value="Streptogrisin"/>
    <property type="match status" value="1"/>
</dbReference>
<proteinExistence type="inferred from homology"/>
<keyword evidence="2" id="KW-0645">Protease</keyword>
<comment type="caution">
    <text evidence="11">The sequence shown here is derived from an EMBL/GenBank/DDBJ whole genome shotgun (WGS) entry which is preliminary data.</text>
</comment>
<evidence type="ECO:0000259" key="10">
    <source>
        <dbReference type="Pfam" id="PF02983"/>
    </source>
</evidence>
<reference evidence="11 12" key="1">
    <citation type="submission" date="2021-01" db="EMBL/GenBank/DDBJ databases">
        <title>Whole genome shotgun sequence of Verrucosispora lutea NBRC 106530.</title>
        <authorList>
            <person name="Komaki H."/>
            <person name="Tamura T."/>
        </authorList>
    </citation>
    <scope>NUCLEOTIDE SEQUENCE [LARGE SCALE GENOMIC DNA]</scope>
    <source>
        <strain evidence="11 12">NBRC 106530</strain>
    </source>
</reference>
<dbReference type="Gene3D" id="3.30.300.50">
    <property type="match status" value="1"/>
</dbReference>
<sequence length="389" mass="40562">MKSQRRLFVGGVSALMLVGTFAVAPSAVASDAAVSLAASPDGPPPEFVAAETVTRQETLTAAYEAAVAETDPSTFAGGWIDHANNTVVVAVTRPGDAPEQAAGATVREKVVTRSAADLKAVQDKVDAIAARHEAGAGSWYVDSQANVVKVEVEAGGSSPEFLAAVRALGDGVRLSEVPAGPAAIGREINSADEVQASNGIKCSHGFRVKTFDGKWVLLTAGHCIGNAQGKTWIHNGVLMGTSGDWRFDASGDWGIIRYDYNSRQHPEPWVNRYGPSTVQIKGMGRVPGPGSHICKSGRSTKTTCGEVLQHDVSVNYGSPKRVVKHLISTDLCGDSGDSGGPVYNFVTPAPGVVRALGMSVAASRSGVCTLFFQPLDRALAASGTYWADN</sequence>
<dbReference type="PRINTS" id="PR00861">
    <property type="entry name" value="ALYTICPTASE"/>
</dbReference>
<evidence type="ECO:0000256" key="7">
    <source>
        <dbReference type="ARBA" id="ARBA00023157"/>
    </source>
</evidence>
<evidence type="ECO:0000256" key="5">
    <source>
        <dbReference type="ARBA" id="ARBA00022825"/>
    </source>
</evidence>
<dbReference type="InterPro" id="IPR001254">
    <property type="entry name" value="Trypsin_dom"/>
</dbReference>
<evidence type="ECO:0000259" key="9">
    <source>
        <dbReference type="Pfam" id="PF00089"/>
    </source>
</evidence>
<keyword evidence="3 8" id="KW-0732">Signal</keyword>
<keyword evidence="5" id="KW-0720">Serine protease</keyword>
<evidence type="ECO:0000256" key="3">
    <source>
        <dbReference type="ARBA" id="ARBA00022729"/>
    </source>
</evidence>
<dbReference type="InterPro" id="IPR001316">
    <property type="entry name" value="Pept_S1A_streptogrisin"/>
</dbReference>
<feature type="domain" description="Peptidase S1A alpha-lytic prodomain" evidence="10">
    <location>
        <begin position="113"/>
        <end position="166"/>
    </location>
</feature>
<organism evidence="11 12">
    <name type="scientific">Micromonospora lutea</name>
    <dbReference type="NCBI Taxonomy" id="419825"/>
    <lineage>
        <taxon>Bacteria</taxon>
        <taxon>Bacillati</taxon>
        <taxon>Actinomycetota</taxon>
        <taxon>Actinomycetes</taxon>
        <taxon>Micromonosporales</taxon>
        <taxon>Micromonosporaceae</taxon>
        <taxon>Micromonospora</taxon>
    </lineage>
</organism>
<dbReference type="Gene3D" id="2.40.10.10">
    <property type="entry name" value="Trypsin-like serine proteases"/>
    <property type="match status" value="2"/>
</dbReference>
<dbReference type="SUPFAM" id="SSF50494">
    <property type="entry name" value="Trypsin-like serine proteases"/>
    <property type="match status" value="1"/>
</dbReference>
<dbReference type="CDD" id="cd21112">
    <property type="entry name" value="alphaLP-like"/>
    <property type="match status" value="1"/>
</dbReference>
<evidence type="ECO:0000313" key="12">
    <source>
        <dbReference type="Proteomes" id="UP000643165"/>
    </source>
</evidence>
<dbReference type="EMBL" id="BOPB01000026">
    <property type="protein sequence ID" value="GIJ23593.1"/>
    <property type="molecule type" value="Genomic_DNA"/>
</dbReference>
<protein>
    <recommendedName>
        <fullName evidence="13">Streptogrisin C</fullName>
    </recommendedName>
</protein>
<evidence type="ECO:0000256" key="8">
    <source>
        <dbReference type="SAM" id="SignalP"/>
    </source>
</evidence>
<dbReference type="InterPro" id="IPR004236">
    <property type="entry name" value="Pept_S1_alpha_lytic"/>
</dbReference>
<dbReference type="PROSITE" id="PS51318">
    <property type="entry name" value="TAT"/>
    <property type="match status" value="1"/>
</dbReference>
<keyword evidence="7" id="KW-1015">Disulfide bond</keyword>
<evidence type="ECO:0000256" key="1">
    <source>
        <dbReference type="ARBA" id="ARBA00007664"/>
    </source>
</evidence>
<dbReference type="InterPro" id="IPR009003">
    <property type="entry name" value="Peptidase_S1_PA"/>
</dbReference>
<dbReference type="InterPro" id="IPR035070">
    <property type="entry name" value="Streptogrisin_prodomain"/>
</dbReference>
<feature type="chain" id="PRO_5046931187" description="Streptogrisin C" evidence="8">
    <location>
        <begin position="30"/>
        <end position="389"/>
    </location>
</feature>
<dbReference type="Pfam" id="PF02983">
    <property type="entry name" value="Pro_Al_protease"/>
    <property type="match status" value="1"/>
</dbReference>
<dbReference type="InterPro" id="IPR006311">
    <property type="entry name" value="TAT_signal"/>
</dbReference>
<gene>
    <name evidence="11" type="ORF">Vlu01_42170</name>
</gene>
<name>A0ABQ4J064_9ACTN</name>
<comment type="similarity">
    <text evidence="1">Belongs to the peptidase S1 family.</text>
</comment>
<keyword evidence="12" id="KW-1185">Reference proteome</keyword>
<evidence type="ECO:0000256" key="6">
    <source>
        <dbReference type="ARBA" id="ARBA00023145"/>
    </source>
</evidence>
<dbReference type="Pfam" id="PF00089">
    <property type="entry name" value="Trypsin"/>
    <property type="match status" value="1"/>
</dbReference>
<evidence type="ECO:0000313" key="11">
    <source>
        <dbReference type="EMBL" id="GIJ23593.1"/>
    </source>
</evidence>
<dbReference type="InterPro" id="IPR043504">
    <property type="entry name" value="Peptidase_S1_PA_chymotrypsin"/>
</dbReference>
<evidence type="ECO:0000256" key="2">
    <source>
        <dbReference type="ARBA" id="ARBA00022670"/>
    </source>
</evidence>
<dbReference type="Proteomes" id="UP000643165">
    <property type="component" value="Unassembled WGS sequence"/>
</dbReference>